<keyword evidence="3" id="KW-1185">Reference proteome</keyword>
<comment type="caution">
    <text evidence="2">The sequence shown here is derived from an EMBL/GenBank/DDBJ whole genome shotgun (WGS) entry which is preliminary data.</text>
</comment>
<reference evidence="2 3" key="1">
    <citation type="submission" date="2018-08" db="EMBL/GenBank/DDBJ databases">
        <title>Altererythrobacter sp.Ery1 and Ery12, the genome sequencing of novel strains in genus Alterythrobacter.</title>
        <authorList>
            <person name="Cheng H."/>
            <person name="Wu Y.-H."/>
            <person name="Fang C."/>
            <person name="Xu X.-W."/>
        </authorList>
    </citation>
    <scope>NUCLEOTIDE SEQUENCE [LARGE SCALE GENOMIC DNA]</scope>
    <source>
        <strain evidence="2 3">Ery1</strain>
    </source>
</reference>
<organism evidence="2 3">
    <name type="scientific">Pelagerythrobacter aerophilus</name>
    <dbReference type="NCBI Taxonomy" id="2306995"/>
    <lineage>
        <taxon>Bacteria</taxon>
        <taxon>Pseudomonadati</taxon>
        <taxon>Pseudomonadota</taxon>
        <taxon>Alphaproteobacteria</taxon>
        <taxon>Sphingomonadales</taxon>
        <taxon>Erythrobacteraceae</taxon>
        <taxon>Pelagerythrobacter</taxon>
    </lineage>
</organism>
<gene>
    <name evidence="2" type="ORF">D2V04_02795</name>
</gene>
<proteinExistence type="predicted"/>
<protein>
    <submittedName>
        <fullName evidence="2">DUF2285 domain-containing protein</fullName>
    </submittedName>
</protein>
<dbReference type="EMBL" id="QXFK01000011">
    <property type="protein sequence ID" value="RIV80239.1"/>
    <property type="molecule type" value="Genomic_DNA"/>
</dbReference>
<evidence type="ECO:0000259" key="1">
    <source>
        <dbReference type="Pfam" id="PF10074"/>
    </source>
</evidence>
<dbReference type="RefSeq" id="WP_066558423.1">
    <property type="nucleotide sequence ID" value="NZ_QXFK01000011.1"/>
</dbReference>
<dbReference type="InterPro" id="IPR018754">
    <property type="entry name" value="RovC-like_DNA-bd"/>
</dbReference>
<sequence>MRSLLVEAEAGADRHLVLAGKHTRHRLVVTPPAARDGYIVPADHSMSVRLAALSALHEHPRSRQAIAARAALTPSPYLRHRLVLLLAILDRLDPASGEPATVRQIARDLTFPGRDYDRAIEWKSSSDRRQTQRLVAEARRMTTTGYRDLLSGSTRLASRTERCDGSDEGRD</sequence>
<evidence type="ECO:0000313" key="3">
    <source>
        <dbReference type="Proteomes" id="UP000285092"/>
    </source>
</evidence>
<dbReference type="Pfam" id="PF10074">
    <property type="entry name" value="RovC_DNA-bd"/>
    <property type="match status" value="1"/>
</dbReference>
<feature type="domain" description="T6SS Transcription factor RovC-like DNA binding" evidence="1">
    <location>
        <begin position="39"/>
        <end position="150"/>
    </location>
</feature>
<evidence type="ECO:0000313" key="2">
    <source>
        <dbReference type="EMBL" id="RIV80239.1"/>
    </source>
</evidence>
<dbReference type="AlphaFoldDB" id="A0A418NKT6"/>
<accession>A0A418NKT6</accession>
<name>A0A418NKT6_9SPHN</name>
<dbReference type="OrthoDB" id="7772848at2"/>
<dbReference type="Proteomes" id="UP000285092">
    <property type="component" value="Unassembled WGS sequence"/>
</dbReference>